<evidence type="ECO:0000313" key="1">
    <source>
        <dbReference type="Proteomes" id="UP000887565"/>
    </source>
</evidence>
<sequence>MSALYCYRALISGHVQFYMTHGVAEYYRNIELINFRSIETQHCFSIGLPQPAHGTFFNLSKQFLHKTLPFMTLYSVPKGARQSAHLKQLEWKILPSATMAFSLIGRPHSALPHLGSSAAAVPICLL</sequence>
<dbReference type="AlphaFoldDB" id="A0A915KTN3"/>
<evidence type="ECO:0000313" key="2">
    <source>
        <dbReference type="WBParaSite" id="nRc.2.0.1.t41836-RA"/>
    </source>
</evidence>
<keyword evidence="1" id="KW-1185">Reference proteome</keyword>
<dbReference type="Proteomes" id="UP000887565">
    <property type="component" value="Unplaced"/>
</dbReference>
<accession>A0A915KTN3</accession>
<dbReference type="WBParaSite" id="nRc.2.0.1.t41836-RA">
    <property type="protein sequence ID" value="nRc.2.0.1.t41836-RA"/>
    <property type="gene ID" value="nRc.2.0.1.g41836"/>
</dbReference>
<name>A0A915KTN3_ROMCU</name>
<protein>
    <submittedName>
        <fullName evidence="2">Uncharacterized protein</fullName>
    </submittedName>
</protein>
<reference evidence="2" key="1">
    <citation type="submission" date="2022-11" db="UniProtKB">
        <authorList>
            <consortium name="WormBaseParasite"/>
        </authorList>
    </citation>
    <scope>IDENTIFICATION</scope>
</reference>
<organism evidence="1 2">
    <name type="scientific">Romanomermis culicivorax</name>
    <name type="common">Nematode worm</name>
    <dbReference type="NCBI Taxonomy" id="13658"/>
    <lineage>
        <taxon>Eukaryota</taxon>
        <taxon>Metazoa</taxon>
        <taxon>Ecdysozoa</taxon>
        <taxon>Nematoda</taxon>
        <taxon>Enoplea</taxon>
        <taxon>Dorylaimia</taxon>
        <taxon>Mermithida</taxon>
        <taxon>Mermithoidea</taxon>
        <taxon>Mermithidae</taxon>
        <taxon>Romanomermis</taxon>
    </lineage>
</organism>
<proteinExistence type="predicted"/>